<protein>
    <submittedName>
        <fullName evidence="2">F-box only protein 2</fullName>
    </submittedName>
</protein>
<dbReference type="InParanoid" id="E2BN95"/>
<dbReference type="GO" id="GO:0005737">
    <property type="term" value="C:cytoplasm"/>
    <property type="evidence" value="ECO:0007669"/>
    <property type="project" value="TreeGrafter"/>
</dbReference>
<dbReference type="InterPro" id="IPR007397">
    <property type="entry name" value="F-box-assoc_dom"/>
</dbReference>
<dbReference type="STRING" id="610380.E2BN95"/>
<dbReference type="AlphaFoldDB" id="E2BN95"/>
<dbReference type="GO" id="GO:0061630">
    <property type="term" value="F:ubiquitin protein ligase activity"/>
    <property type="evidence" value="ECO:0007669"/>
    <property type="project" value="TreeGrafter"/>
</dbReference>
<dbReference type="GO" id="GO:0006516">
    <property type="term" value="P:glycoprotein catabolic process"/>
    <property type="evidence" value="ECO:0007669"/>
    <property type="project" value="TreeGrafter"/>
</dbReference>
<dbReference type="InterPro" id="IPR039752">
    <property type="entry name" value="F-box_only"/>
</dbReference>
<dbReference type="Proteomes" id="UP000008237">
    <property type="component" value="Unassembled WGS sequence"/>
</dbReference>
<dbReference type="Gene3D" id="2.60.120.260">
    <property type="entry name" value="Galactose-binding domain-like"/>
    <property type="match status" value="1"/>
</dbReference>
<dbReference type="PANTHER" id="PTHR12125:SF5">
    <property type="entry name" value="F-BOX DOMAIN-CONTAINING PROTEIN"/>
    <property type="match status" value="1"/>
</dbReference>
<dbReference type="FunFam" id="2.60.120.260:FF:000012">
    <property type="entry name" value="F-box only protein 2"/>
    <property type="match status" value="1"/>
</dbReference>
<dbReference type="GO" id="GO:0019005">
    <property type="term" value="C:SCF ubiquitin ligase complex"/>
    <property type="evidence" value="ECO:0007669"/>
    <property type="project" value="TreeGrafter"/>
</dbReference>
<dbReference type="PANTHER" id="PTHR12125">
    <property type="entry name" value="F-BOX ONLY PROTEIN 6-LIKE PROTEIN"/>
    <property type="match status" value="1"/>
</dbReference>
<dbReference type="GO" id="GO:0031146">
    <property type="term" value="P:SCF-dependent proteasomal ubiquitin-dependent protein catabolic process"/>
    <property type="evidence" value="ECO:0007669"/>
    <property type="project" value="TreeGrafter"/>
</dbReference>
<accession>E2BN95</accession>
<feature type="domain" description="FBA" evidence="1">
    <location>
        <begin position="31"/>
        <end position="223"/>
    </location>
</feature>
<gene>
    <name evidence="2" type="ORF">EAI_07301</name>
</gene>
<dbReference type="OMA" id="FIFESHI"/>
<evidence type="ECO:0000313" key="3">
    <source>
        <dbReference type="Proteomes" id="UP000008237"/>
    </source>
</evidence>
<proteinExistence type="predicted"/>
<evidence type="ECO:0000259" key="1">
    <source>
        <dbReference type="PROSITE" id="PS51114"/>
    </source>
</evidence>
<dbReference type="GO" id="GO:0036503">
    <property type="term" value="P:ERAD pathway"/>
    <property type="evidence" value="ECO:0007669"/>
    <property type="project" value="TreeGrafter"/>
</dbReference>
<reference evidence="2 3" key="1">
    <citation type="journal article" date="2010" name="Science">
        <title>Genomic comparison of the ants Camponotus floridanus and Harpegnathos saltator.</title>
        <authorList>
            <person name="Bonasio R."/>
            <person name="Zhang G."/>
            <person name="Ye C."/>
            <person name="Mutti N.S."/>
            <person name="Fang X."/>
            <person name="Qin N."/>
            <person name="Donahue G."/>
            <person name="Yang P."/>
            <person name="Li Q."/>
            <person name="Li C."/>
            <person name="Zhang P."/>
            <person name="Huang Z."/>
            <person name="Berger S.L."/>
            <person name="Reinberg D."/>
            <person name="Wang J."/>
            <person name="Liebig J."/>
        </authorList>
    </citation>
    <scope>NUCLEOTIDE SEQUENCE [LARGE SCALE GENOMIC DNA]</scope>
    <source>
        <strain evidence="2 3">R22 G/1</strain>
    </source>
</reference>
<keyword evidence="3" id="KW-1185">Reference proteome</keyword>
<dbReference type="InterPro" id="IPR008979">
    <property type="entry name" value="Galactose-bd-like_sf"/>
</dbReference>
<name>E2BN95_HARSA</name>
<dbReference type="SUPFAM" id="SSF49785">
    <property type="entry name" value="Galactose-binding domain-like"/>
    <property type="match status" value="1"/>
</dbReference>
<evidence type="ECO:0000313" key="2">
    <source>
        <dbReference type="EMBL" id="EFN82857.1"/>
    </source>
</evidence>
<dbReference type="Pfam" id="PF04300">
    <property type="entry name" value="FBA"/>
    <property type="match status" value="1"/>
</dbReference>
<dbReference type="SMART" id="SM01198">
    <property type="entry name" value="FBA"/>
    <property type="match status" value="1"/>
</dbReference>
<dbReference type="PROSITE" id="PS51114">
    <property type="entry name" value="FBA"/>
    <property type="match status" value="1"/>
</dbReference>
<dbReference type="OrthoDB" id="1107553at2759"/>
<organism evidence="3">
    <name type="scientific">Harpegnathos saltator</name>
    <name type="common">Jerdon's jumping ant</name>
    <dbReference type="NCBI Taxonomy" id="610380"/>
    <lineage>
        <taxon>Eukaryota</taxon>
        <taxon>Metazoa</taxon>
        <taxon>Ecdysozoa</taxon>
        <taxon>Arthropoda</taxon>
        <taxon>Hexapoda</taxon>
        <taxon>Insecta</taxon>
        <taxon>Pterygota</taxon>
        <taxon>Neoptera</taxon>
        <taxon>Endopterygota</taxon>
        <taxon>Hymenoptera</taxon>
        <taxon>Apocrita</taxon>
        <taxon>Aculeata</taxon>
        <taxon>Formicoidea</taxon>
        <taxon>Formicidae</taxon>
        <taxon>Ponerinae</taxon>
        <taxon>Ponerini</taxon>
        <taxon>Harpegnathos</taxon>
    </lineage>
</organism>
<sequence length="240" mass="27656">MLIQSYVWRKKAELALAKSLPRHQDMHWSVFYLICKKKPFERNLIKNHSGEHKNIGIHWQIVKQGGDHWIVENPPIGVPELPLTEPVFEGKQSCFVTSYNLCLKIQEIDLIAEGLTPYVLDVLQPPIKVSEWYSCRWDCPAIYECQFKLLRETNIECSPLDVFEIYEDLEGEKQNKWFCASHIFKDYGPGVRKIGFIHGGKDKSFWAGHYGSKMAGACVCVMVPPVVQYNHDKSTTTPDK</sequence>
<dbReference type="EMBL" id="GL449385">
    <property type="protein sequence ID" value="EFN82857.1"/>
    <property type="molecule type" value="Genomic_DNA"/>
</dbReference>